<accession>A0A1C3P3Z0</accession>
<name>A0A1C3P3Z0_9ACTN</name>
<protein>
    <recommendedName>
        <fullName evidence="3">Helix-turn-helix domain-containing protein</fullName>
    </recommendedName>
</protein>
<evidence type="ECO:0000313" key="2">
    <source>
        <dbReference type="Proteomes" id="UP000199013"/>
    </source>
</evidence>
<proteinExistence type="predicted"/>
<keyword evidence="2" id="KW-1185">Reference proteome</keyword>
<reference evidence="2" key="1">
    <citation type="submission" date="2016-02" db="EMBL/GenBank/DDBJ databases">
        <authorList>
            <person name="Wibberg D."/>
        </authorList>
    </citation>
    <scope>NUCLEOTIDE SEQUENCE [LARGE SCALE GENOMIC DNA]</scope>
</reference>
<evidence type="ECO:0000313" key="1">
    <source>
        <dbReference type="EMBL" id="SBW24496.1"/>
    </source>
</evidence>
<evidence type="ECO:0008006" key="3">
    <source>
        <dbReference type="Google" id="ProtNLM"/>
    </source>
</evidence>
<sequence>MIRLPQPIANGIRTDHPVPDLPFVDDTHIPLDDPRAIQAVGRHDGSDMWGREDRAYEGKGWTAFTTDPIRHDLAWCVRHHPDHGRTVLLYRDNDASTVHAGWKAALLFRAGGYWWDGETWYRPSQVWDHASETYIRRAVPGATTVTAADLLTAGAGDPDQARVGKVQYVKVDDTPPGRWLNDLTVWAQHRPAGKSLTGSVVRVTAPELAGDQLVSLADFADIAGVTASTLRSYLTRDQADLPPPQAIIGSRKLWARPVAEEWAEQRRRSDDGLDEAVAVRRGEASQPAGIIDVWNRFTQNFYSTLWERPDRRRRWALRWRTPDAVRDLADDLGWTVAAEMTGTGIVPWDDLADTVHHALVDEFALGKELDSLDNLFPRHSYTLGGSVSQTLEWLIRYSPTHARRAIAYTIHETERRLDIPRPIIERSLRETVTPAGSLDSAALDDFFDRVLTPRGAGEETPPMDAETAEAIVLQMIKGVEEKTKKNEGEE</sequence>
<dbReference type="EMBL" id="FLUV01001755">
    <property type="protein sequence ID" value="SBW24496.1"/>
    <property type="molecule type" value="Genomic_DNA"/>
</dbReference>
<organism evidence="1 2">
    <name type="scientific">Candidatus Protofrankia californiensis</name>
    <dbReference type="NCBI Taxonomy" id="1839754"/>
    <lineage>
        <taxon>Bacteria</taxon>
        <taxon>Bacillati</taxon>
        <taxon>Actinomycetota</taxon>
        <taxon>Actinomycetes</taxon>
        <taxon>Frankiales</taxon>
        <taxon>Frankiaceae</taxon>
        <taxon>Protofrankia</taxon>
    </lineage>
</organism>
<dbReference type="AlphaFoldDB" id="A0A1C3P3Z0"/>
<dbReference type="Proteomes" id="UP000199013">
    <property type="component" value="Unassembled WGS sequence"/>
</dbReference>
<gene>
    <name evidence="1" type="ORF">FDG2_4180</name>
</gene>